<dbReference type="NCBIfam" id="TIGR01732">
    <property type="entry name" value="tiny_TM_bacill"/>
    <property type="match status" value="1"/>
</dbReference>
<protein>
    <submittedName>
        <fullName evidence="7">Conserved hypothetical tiny transmembrane protein</fullName>
    </submittedName>
</protein>
<dbReference type="InterPro" id="IPR010070">
    <property type="entry name" value="YjcZ-like"/>
</dbReference>
<name>A0A1H3QVF9_9BACI</name>
<dbReference type="AlphaFoldDB" id="A0A1H3QVF9"/>
<evidence type="ECO:0000313" key="8">
    <source>
        <dbReference type="Proteomes" id="UP000198935"/>
    </source>
</evidence>
<evidence type="ECO:0000256" key="2">
    <source>
        <dbReference type="ARBA" id="ARBA00010221"/>
    </source>
</evidence>
<comment type="similarity">
    <text evidence="2">Belongs to the SscA family.</text>
</comment>
<dbReference type="EMBL" id="FNPI01000007">
    <property type="protein sequence ID" value="SDZ17524.1"/>
    <property type="molecule type" value="Genomic_DNA"/>
</dbReference>
<keyword evidence="5 6" id="KW-0472">Membrane</keyword>
<feature type="transmembrane region" description="Helical" evidence="6">
    <location>
        <begin position="12"/>
        <end position="35"/>
    </location>
</feature>
<organism evidence="7 8">
    <name type="scientific">Evansella caseinilytica</name>
    <dbReference type="NCBI Taxonomy" id="1503961"/>
    <lineage>
        <taxon>Bacteria</taxon>
        <taxon>Bacillati</taxon>
        <taxon>Bacillota</taxon>
        <taxon>Bacilli</taxon>
        <taxon>Bacillales</taxon>
        <taxon>Bacillaceae</taxon>
        <taxon>Evansella</taxon>
    </lineage>
</organism>
<keyword evidence="8" id="KW-1185">Reference proteome</keyword>
<evidence type="ECO:0000256" key="1">
    <source>
        <dbReference type="ARBA" id="ARBA00004167"/>
    </source>
</evidence>
<proteinExistence type="inferred from homology"/>
<dbReference type="Pfam" id="PF09680">
    <property type="entry name" value="YjcZ_2"/>
    <property type="match status" value="1"/>
</dbReference>
<keyword evidence="3 6" id="KW-0812">Transmembrane</keyword>
<dbReference type="Proteomes" id="UP000198935">
    <property type="component" value="Unassembled WGS sequence"/>
</dbReference>
<evidence type="ECO:0000256" key="3">
    <source>
        <dbReference type="ARBA" id="ARBA00022692"/>
    </source>
</evidence>
<comment type="subcellular location">
    <subcellularLocation>
        <location evidence="1">Membrane</location>
        <topology evidence="1">Single-pass membrane protein</topology>
    </subcellularLocation>
</comment>
<evidence type="ECO:0000313" key="7">
    <source>
        <dbReference type="EMBL" id="SDZ17524.1"/>
    </source>
</evidence>
<sequence length="36" mass="3863">MSHAPTDAPARAPIGGFTFILVLFILLAIIGAAFWY</sequence>
<dbReference type="GO" id="GO:0016020">
    <property type="term" value="C:membrane"/>
    <property type="evidence" value="ECO:0007669"/>
    <property type="project" value="UniProtKB-SubCell"/>
</dbReference>
<evidence type="ECO:0000256" key="5">
    <source>
        <dbReference type="ARBA" id="ARBA00023136"/>
    </source>
</evidence>
<keyword evidence="4 6" id="KW-1133">Transmembrane helix</keyword>
<evidence type="ECO:0000256" key="6">
    <source>
        <dbReference type="SAM" id="Phobius"/>
    </source>
</evidence>
<gene>
    <name evidence="7" type="ORF">SAMN05421736_10775</name>
</gene>
<accession>A0A1H3QVF9</accession>
<reference evidence="8" key="1">
    <citation type="submission" date="2016-10" db="EMBL/GenBank/DDBJ databases">
        <authorList>
            <person name="Varghese N."/>
            <person name="Submissions S."/>
        </authorList>
    </citation>
    <scope>NUCLEOTIDE SEQUENCE [LARGE SCALE GENOMIC DNA]</scope>
    <source>
        <strain evidence="8">SP</strain>
    </source>
</reference>
<evidence type="ECO:0000256" key="4">
    <source>
        <dbReference type="ARBA" id="ARBA00022989"/>
    </source>
</evidence>